<proteinExistence type="predicted"/>
<evidence type="ECO:0000256" key="3">
    <source>
        <dbReference type="ARBA" id="ARBA00022692"/>
    </source>
</evidence>
<keyword evidence="2" id="KW-1003">Cell membrane</keyword>
<dbReference type="Proteomes" id="UP000325614">
    <property type="component" value="Chromosome"/>
</dbReference>
<dbReference type="GO" id="GO:0015171">
    <property type="term" value="F:amino acid transmembrane transporter activity"/>
    <property type="evidence" value="ECO:0007669"/>
    <property type="project" value="TreeGrafter"/>
</dbReference>
<name>A0A5P9JU68_9HYPH</name>
<accession>A0A5P9JU68</accession>
<keyword evidence="3 6" id="KW-0812">Transmembrane</keyword>
<comment type="subcellular location">
    <subcellularLocation>
        <location evidence="1">Cell membrane</location>
        <topology evidence="1">Multi-pass membrane protein</topology>
    </subcellularLocation>
</comment>
<dbReference type="PANTHER" id="PTHR30086:SF20">
    <property type="entry name" value="ARGININE EXPORTER PROTEIN ARGO-RELATED"/>
    <property type="match status" value="1"/>
</dbReference>
<feature type="transmembrane region" description="Helical" evidence="6">
    <location>
        <begin position="71"/>
        <end position="91"/>
    </location>
</feature>
<keyword evidence="8" id="KW-1185">Reference proteome</keyword>
<evidence type="ECO:0000256" key="1">
    <source>
        <dbReference type="ARBA" id="ARBA00004651"/>
    </source>
</evidence>
<gene>
    <name evidence="7" type="ORF">GDR74_00030</name>
</gene>
<dbReference type="KEGG" id="mico:GDR74_00030"/>
<dbReference type="InterPro" id="IPR001123">
    <property type="entry name" value="LeuE-type"/>
</dbReference>
<dbReference type="EMBL" id="CP045423">
    <property type="protein sequence ID" value="QFU14725.1"/>
    <property type="molecule type" value="Genomic_DNA"/>
</dbReference>
<dbReference type="Pfam" id="PF01810">
    <property type="entry name" value="LysE"/>
    <property type="match status" value="1"/>
</dbReference>
<evidence type="ECO:0000256" key="5">
    <source>
        <dbReference type="ARBA" id="ARBA00023136"/>
    </source>
</evidence>
<dbReference type="PANTHER" id="PTHR30086">
    <property type="entry name" value="ARGININE EXPORTER PROTEIN ARGO"/>
    <property type="match status" value="1"/>
</dbReference>
<keyword evidence="4 6" id="KW-1133">Transmembrane helix</keyword>
<evidence type="ECO:0000256" key="2">
    <source>
        <dbReference type="ARBA" id="ARBA00022475"/>
    </source>
</evidence>
<dbReference type="AlphaFoldDB" id="A0A5P9JU68"/>
<sequence length="204" mass="20975">MDLAGLIVFATALFIAAASPGPGIAAIVARVLGRGPQGAVAFSIGVALGDVVWLTFAVLGLAALAQAFHGVFLIIKWAGAAYLLYMAYRLWTAPAEALDTRADVAAESPVRLLLGGLALTLGNPKPIVFYLALLPTILDLTQVTMLGYAELVAATFAVLGVVFAIYIGLAARARRLFTSPRALRALNRGTGAVMAGAAAAIAAR</sequence>
<feature type="transmembrane region" description="Helical" evidence="6">
    <location>
        <begin position="151"/>
        <end position="173"/>
    </location>
</feature>
<dbReference type="RefSeq" id="WP_152584375.1">
    <property type="nucleotide sequence ID" value="NZ_CP045423.1"/>
</dbReference>
<reference evidence="7 8" key="1">
    <citation type="submission" date="2019-10" db="EMBL/GenBank/DDBJ databases">
        <title>Isolation, Identification of Microvirga thermotolerans HR1, a novel thermophilic bacterium and Comparative Genomics of the genus Microvirga.</title>
        <authorList>
            <person name="Li J."/>
            <person name="Zhang W."/>
            <person name="Lin M."/>
            <person name="Wang J."/>
        </authorList>
    </citation>
    <scope>NUCLEOTIDE SEQUENCE [LARGE SCALE GENOMIC DNA]</scope>
    <source>
        <strain evidence="7 8">HR1</strain>
    </source>
</reference>
<evidence type="ECO:0000256" key="4">
    <source>
        <dbReference type="ARBA" id="ARBA00022989"/>
    </source>
</evidence>
<organism evidence="7 8">
    <name type="scientific">Microvirga thermotolerans</name>
    <dbReference type="NCBI Taxonomy" id="2651334"/>
    <lineage>
        <taxon>Bacteria</taxon>
        <taxon>Pseudomonadati</taxon>
        <taxon>Pseudomonadota</taxon>
        <taxon>Alphaproteobacteria</taxon>
        <taxon>Hyphomicrobiales</taxon>
        <taxon>Methylobacteriaceae</taxon>
        <taxon>Microvirga</taxon>
    </lineage>
</organism>
<evidence type="ECO:0000313" key="8">
    <source>
        <dbReference type="Proteomes" id="UP000325614"/>
    </source>
</evidence>
<protein>
    <submittedName>
        <fullName evidence="7">LysE family translocator</fullName>
    </submittedName>
</protein>
<feature type="transmembrane region" description="Helical" evidence="6">
    <location>
        <begin position="41"/>
        <end position="64"/>
    </location>
</feature>
<evidence type="ECO:0000313" key="7">
    <source>
        <dbReference type="EMBL" id="QFU14725.1"/>
    </source>
</evidence>
<dbReference type="GO" id="GO:0005886">
    <property type="term" value="C:plasma membrane"/>
    <property type="evidence" value="ECO:0007669"/>
    <property type="project" value="UniProtKB-SubCell"/>
</dbReference>
<evidence type="ECO:0000256" key="6">
    <source>
        <dbReference type="SAM" id="Phobius"/>
    </source>
</evidence>
<keyword evidence="5 6" id="KW-0472">Membrane</keyword>